<organism evidence="2 3">
    <name type="scientific">Stackebrandtia endophytica</name>
    <dbReference type="NCBI Taxonomy" id="1496996"/>
    <lineage>
        <taxon>Bacteria</taxon>
        <taxon>Bacillati</taxon>
        <taxon>Actinomycetota</taxon>
        <taxon>Actinomycetes</taxon>
        <taxon>Glycomycetales</taxon>
        <taxon>Glycomycetaceae</taxon>
        <taxon>Stackebrandtia</taxon>
    </lineage>
</organism>
<proteinExistence type="predicted"/>
<evidence type="ECO:0000313" key="2">
    <source>
        <dbReference type="EMBL" id="TQL74732.1"/>
    </source>
</evidence>
<dbReference type="Proteomes" id="UP000317043">
    <property type="component" value="Unassembled WGS sequence"/>
</dbReference>
<accession>A0A543AQ66</accession>
<feature type="domain" description="DUF6892" evidence="1">
    <location>
        <begin position="1"/>
        <end position="140"/>
    </location>
</feature>
<dbReference type="InterPro" id="IPR054187">
    <property type="entry name" value="DUF6892"/>
</dbReference>
<dbReference type="RefSeq" id="WP_142034051.1">
    <property type="nucleotide sequence ID" value="NZ_JBHTGS010000002.1"/>
</dbReference>
<keyword evidence="3" id="KW-1185">Reference proteome</keyword>
<dbReference type="EMBL" id="VFOW01000001">
    <property type="protein sequence ID" value="TQL74732.1"/>
    <property type="molecule type" value="Genomic_DNA"/>
</dbReference>
<evidence type="ECO:0000313" key="3">
    <source>
        <dbReference type="Proteomes" id="UP000317043"/>
    </source>
</evidence>
<evidence type="ECO:0000259" key="1">
    <source>
        <dbReference type="Pfam" id="PF21832"/>
    </source>
</evidence>
<dbReference type="AlphaFoldDB" id="A0A543AQ66"/>
<comment type="caution">
    <text evidence="2">The sequence shown here is derived from an EMBL/GenBank/DDBJ whole genome shotgun (WGS) entry which is preliminary data.</text>
</comment>
<sequence>MTRFEDFSFKLLVVEELMYRSEALTPRFNWFDHLKAQGVDDPDDYSYQDENFAEILPECRDHFENLLIPRELLDSVTTILVDGGNEAFMHAAPSWDGEDDLFDVRSLSDLDLVPNLRKITAEPHWFPPGAEEVFAARGITLA</sequence>
<dbReference type="Pfam" id="PF21832">
    <property type="entry name" value="DUF6892"/>
    <property type="match status" value="1"/>
</dbReference>
<dbReference type="InParanoid" id="A0A543AQ66"/>
<protein>
    <recommendedName>
        <fullName evidence="1">DUF6892 domain-containing protein</fullName>
    </recommendedName>
</protein>
<name>A0A543AQ66_9ACTN</name>
<dbReference type="OrthoDB" id="8606752at2"/>
<gene>
    <name evidence="2" type="ORF">FB566_0218</name>
</gene>
<reference evidence="2 3" key="1">
    <citation type="submission" date="2019-06" db="EMBL/GenBank/DDBJ databases">
        <title>Sequencing the genomes of 1000 actinobacteria strains.</title>
        <authorList>
            <person name="Klenk H.-P."/>
        </authorList>
    </citation>
    <scope>NUCLEOTIDE SEQUENCE [LARGE SCALE GENOMIC DNA]</scope>
    <source>
        <strain evidence="2 3">DSM 45928</strain>
    </source>
</reference>